<reference evidence="1" key="1">
    <citation type="journal article" date="2021" name="bioRxiv">
        <title>Whole Genome Assembly and Annotation of Northern Wild Rice, Zizania palustris L., Supports a Whole Genome Duplication in the Zizania Genus.</title>
        <authorList>
            <person name="Haas M."/>
            <person name="Kono T."/>
            <person name="Macchietto M."/>
            <person name="Millas R."/>
            <person name="McGilp L."/>
            <person name="Shao M."/>
            <person name="Duquette J."/>
            <person name="Hirsch C.N."/>
            <person name="Kimball J."/>
        </authorList>
    </citation>
    <scope>NUCLEOTIDE SEQUENCE</scope>
    <source>
        <tissue evidence="1">Fresh leaf tissue</tissue>
    </source>
</reference>
<gene>
    <name evidence="1" type="ORF">GUJ93_ZPchr0013g37712</name>
</gene>
<evidence type="ECO:0000313" key="1">
    <source>
        <dbReference type="EMBL" id="KAG8099375.1"/>
    </source>
</evidence>
<organism evidence="1 2">
    <name type="scientific">Zizania palustris</name>
    <name type="common">Northern wild rice</name>
    <dbReference type="NCBI Taxonomy" id="103762"/>
    <lineage>
        <taxon>Eukaryota</taxon>
        <taxon>Viridiplantae</taxon>
        <taxon>Streptophyta</taxon>
        <taxon>Embryophyta</taxon>
        <taxon>Tracheophyta</taxon>
        <taxon>Spermatophyta</taxon>
        <taxon>Magnoliopsida</taxon>
        <taxon>Liliopsida</taxon>
        <taxon>Poales</taxon>
        <taxon>Poaceae</taxon>
        <taxon>BOP clade</taxon>
        <taxon>Oryzoideae</taxon>
        <taxon>Oryzeae</taxon>
        <taxon>Zizaniinae</taxon>
        <taxon>Zizania</taxon>
    </lineage>
</organism>
<accession>A0A8J5X119</accession>
<protein>
    <submittedName>
        <fullName evidence="1">Uncharacterized protein</fullName>
    </submittedName>
</protein>
<evidence type="ECO:0000313" key="2">
    <source>
        <dbReference type="Proteomes" id="UP000729402"/>
    </source>
</evidence>
<sequence length="68" mass="7663">MQGYAAARTEQELELHRDNADDGLDGHVRCRRAGGVVYPAMRHLICAKAVMAREHFVMLAALRTERVK</sequence>
<keyword evidence="2" id="KW-1185">Reference proteome</keyword>
<reference evidence="1" key="2">
    <citation type="submission" date="2021-02" db="EMBL/GenBank/DDBJ databases">
        <authorList>
            <person name="Kimball J.A."/>
            <person name="Haas M.W."/>
            <person name="Macchietto M."/>
            <person name="Kono T."/>
            <person name="Duquette J."/>
            <person name="Shao M."/>
        </authorList>
    </citation>
    <scope>NUCLEOTIDE SEQUENCE</scope>
    <source>
        <tissue evidence="1">Fresh leaf tissue</tissue>
    </source>
</reference>
<proteinExistence type="predicted"/>
<name>A0A8J5X119_ZIZPA</name>
<dbReference type="EMBL" id="JAAALK010000079">
    <property type="protein sequence ID" value="KAG8099375.1"/>
    <property type="molecule type" value="Genomic_DNA"/>
</dbReference>
<dbReference type="Proteomes" id="UP000729402">
    <property type="component" value="Unassembled WGS sequence"/>
</dbReference>
<comment type="caution">
    <text evidence="1">The sequence shown here is derived from an EMBL/GenBank/DDBJ whole genome shotgun (WGS) entry which is preliminary data.</text>
</comment>
<dbReference type="AlphaFoldDB" id="A0A8J5X119"/>